<keyword evidence="1" id="KW-0812">Transmembrane</keyword>
<protein>
    <recommendedName>
        <fullName evidence="6">DUF3325 family protein</fullName>
    </recommendedName>
</protein>
<keyword evidence="1" id="KW-1133">Transmembrane helix</keyword>
<dbReference type="KEGG" id="schk:GII14_16015"/>
<proteinExistence type="predicted"/>
<feature type="transmembrane region" description="Helical" evidence="1">
    <location>
        <begin position="40"/>
        <end position="57"/>
    </location>
</feature>
<reference evidence="2 4" key="1">
    <citation type="submission" date="2018-06" db="EMBL/GenBank/DDBJ databases">
        <title>Genomic Encyclopedia of Type Strains, Phase III (KMG-III): the genomes of soil and plant-associated and newly described type strains.</title>
        <authorList>
            <person name="Whitman W."/>
        </authorList>
    </citation>
    <scope>NUCLEOTIDE SEQUENCE [LARGE SCALE GENOMIC DNA]</scope>
    <source>
        <strain evidence="2 4">JC5</strain>
    </source>
</reference>
<evidence type="ECO:0000313" key="4">
    <source>
        <dbReference type="Proteomes" id="UP000247584"/>
    </source>
</evidence>
<evidence type="ECO:0008006" key="6">
    <source>
        <dbReference type="Google" id="ProtNLM"/>
    </source>
</evidence>
<feature type="transmembrane region" description="Helical" evidence="1">
    <location>
        <begin position="86"/>
        <end position="104"/>
    </location>
</feature>
<name>A0A6G7LUM6_9GAMM</name>
<gene>
    <name evidence="2" type="ORF">C8J23_103138</name>
    <name evidence="3" type="ORF">GII14_16015</name>
</gene>
<dbReference type="EMBL" id="QJSY01000003">
    <property type="protein sequence ID" value="PYE60525.1"/>
    <property type="molecule type" value="Genomic_DNA"/>
</dbReference>
<keyword evidence="4" id="KW-1185">Reference proteome</keyword>
<evidence type="ECO:0000313" key="5">
    <source>
        <dbReference type="Proteomes" id="UP000502117"/>
    </source>
</evidence>
<reference evidence="3 5" key="2">
    <citation type="submission" date="2019-11" db="EMBL/GenBank/DDBJ databases">
        <title>Complete Genome Sequence of Shewanella chilikensis Strain DC57, Isolated from Corroded Seal Rings at a floating production facility in Australia.</title>
        <authorList>
            <person name="Salgar-Chaparro S.J."/>
            <person name="Castillo-Villamizar G.A."/>
            <person name="Poehlein A."/>
            <person name="Daniel R."/>
            <person name="Machuca L."/>
        </authorList>
    </citation>
    <scope>NUCLEOTIDE SEQUENCE [LARGE SCALE GENOMIC DNA]</scope>
    <source>
        <strain evidence="3 5">DC57</strain>
    </source>
</reference>
<evidence type="ECO:0000256" key="1">
    <source>
        <dbReference type="SAM" id="Phobius"/>
    </source>
</evidence>
<dbReference type="EMBL" id="CP045857">
    <property type="protein sequence ID" value="QIJ05498.1"/>
    <property type="molecule type" value="Genomic_DNA"/>
</dbReference>
<dbReference type="Proteomes" id="UP000247584">
    <property type="component" value="Unassembled WGS sequence"/>
</dbReference>
<evidence type="ECO:0000313" key="2">
    <source>
        <dbReference type="EMBL" id="PYE60525.1"/>
    </source>
</evidence>
<organism evidence="3 5">
    <name type="scientific">Shewanella chilikensis</name>
    <dbReference type="NCBI Taxonomy" id="558541"/>
    <lineage>
        <taxon>Bacteria</taxon>
        <taxon>Pseudomonadati</taxon>
        <taxon>Pseudomonadota</taxon>
        <taxon>Gammaproteobacteria</taxon>
        <taxon>Alteromonadales</taxon>
        <taxon>Shewanellaceae</taxon>
        <taxon>Shewanella</taxon>
    </lineage>
</organism>
<dbReference type="AlphaFoldDB" id="A0A6G7LUM6"/>
<dbReference type="Proteomes" id="UP000502117">
    <property type="component" value="Chromosome"/>
</dbReference>
<sequence length="105" mass="11538">MMLWYLAFFIIASGVLLTRNSLLQQTQQLAGIGSINQARRLLILPLLILGWLGARLVEQQISPFDLAAFGFVLTTLTLLLPKLRILMLPCAFLSVMAVLGGILLS</sequence>
<accession>A0A6G7LUM6</accession>
<evidence type="ECO:0000313" key="3">
    <source>
        <dbReference type="EMBL" id="QIJ05498.1"/>
    </source>
</evidence>
<feature type="transmembrane region" description="Helical" evidence="1">
    <location>
        <begin position="64"/>
        <end position="80"/>
    </location>
</feature>
<dbReference type="RefSeq" id="WP_101055502.1">
    <property type="nucleotide sequence ID" value="NZ_BMXX01000003.1"/>
</dbReference>
<keyword evidence="1" id="KW-0472">Membrane</keyword>
<dbReference type="GeneID" id="99801204"/>